<evidence type="ECO:0000313" key="1">
    <source>
        <dbReference type="EMBL" id="PTQ49122.1"/>
    </source>
</evidence>
<name>A0A2R6XSP2_MARPO</name>
<gene>
    <name evidence="1" type="ORF">MARPO_0003s0027</name>
</gene>
<dbReference type="AlphaFoldDB" id="A0A2R6XSP2"/>
<organism evidence="1 2">
    <name type="scientific">Marchantia polymorpha</name>
    <name type="common">Common liverwort</name>
    <name type="synonym">Marchantia aquatica</name>
    <dbReference type="NCBI Taxonomy" id="3197"/>
    <lineage>
        <taxon>Eukaryota</taxon>
        <taxon>Viridiplantae</taxon>
        <taxon>Streptophyta</taxon>
        <taxon>Embryophyta</taxon>
        <taxon>Marchantiophyta</taxon>
        <taxon>Marchantiopsida</taxon>
        <taxon>Marchantiidae</taxon>
        <taxon>Marchantiales</taxon>
        <taxon>Marchantiaceae</taxon>
        <taxon>Marchantia</taxon>
    </lineage>
</organism>
<dbReference type="EMBL" id="KZ772675">
    <property type="protein sequence ID" value="PTQ49122.1"/>
    <property type="molecule type" value="Genomic_DNA"/>
</dbReference>
<accession>A0A2R6XSP2</accession>
<sequence>MIYGAPDLESVNCVSLTGPILRPAVLLKRTKNFTLENGYNHELNFNLFYPMKESCCFFFYLRRTIQIKFLCTLNLDL</sequence>
<evidence type="ECO:0000313" key="2">
    <source>
        <dbReference type="Proteomes" id="UP000244005"/>
    </source>
</evidence>
<reference evidence="2" key="1">
    <citation type="journal article" date="2017" name="Cell">
        <title>Insights into land plant evolution garnered from the Marchantia polymorpha genome.</title>
        <authorList>
            <person name="Bowman J.L."/>
            <person name="Kohchi T."/>
            <person name="Yamato K.T."/>
            <person name="Jenkins J."/>
            <person name="Shu S."/>
            <person name="Ishizaki K."/>
            <person name="Yamaoka S."/>
            <person name="Nishihama R."/>
            <person name="Nakamura Y."/>
            <person name="Berger F."/>
            <person name="Adam C."/>
            <person name="Aki S.S."/>
            <person name="Althoff F."/>
            <person name="Araki T."/>
            <person name="Arteaga-Vazquez M.A."/>
            <person name="Balasubrmanian S."/>
            <person name="Barry K."/>
            <person name="Bauer D."/>
            <person name="Boehm C.R."/>
            <person name="Briginshaw L."/>
            <person name="Caballero-Perez J."/>
            <person name="Catarino B."/>
            <person name="Chen F."/>
            <person name="Chiyoda S."/>
            <person name="Chovatia M."/>
            <person name="Davies K.M."/>
            <person name="Delmans M."/>
            <person name="Demura T."/>
            <person name="Dierschke T."/>
            <person name="Dolan L."/>
            <person name="Dorantes-Acosta A.E."/>
            <person name="Eklund D.M."/>
            <person name="Florent S.N."/>
            <person name="Flores-Sandoval E."/>
            <person name="Fujiyama A."/>
            <person name="Fukuzawa H."/>
            <person name="Galik B."/>
            <person name="Grimanelli D."/>
            <person name="Grimwood J."/>
            <person name="Grossniklaus U."/>
            <person name="Hamada T."/>
            <person name="Haseloff J."/>
            <person name="Hetherington A.J."/>
            <person name="Higo A."/>
            <person name="Hirakawa Y."/>
            <person name="Hundley H.N."/>
            <person name="Ikeda Y."/>
            <person name="Inoue K."/>
            <person name="Inoue S.I."/>
            <person name="Ishida S."/>
            <person name="Jia Q."/>
            <person name="Kakita M."/>
            <person name="Kanazawa T."/>
            <person name="Kawai Y."/>
            <person name="Kawashima T."/>
            <person name="Kennedy M."/>
            <person name="Kinose K."/>
            <person name="Kinoshita T."/>
            <person name="Kohara Y."/>
            <person name="Koide E."/>
            <person name="Komatsu K."/>
            <person name="Kopischke S."/>
            <person name="Kubo M."/>
            <person name="Kyozuka J."/>
            <person name="Lagercrantz U."/>
            <person name="Lin S.S."/>
            <person name="Lindquist E."/>
            <person name="Lipzen A.M."/>
            <person name="Lu C.W."/>
            <person name="De Luna E."/>
            <person name="Martienssen R.A."/>
            <person name="Minamino N."/>
            <person name="Mizutani M."/>
            <person name="Mizutani M."/>
            <person name="Mochizuki N."/>
            <person name="Monte I."/>
            <person name="Mosher R."/>
            <person name="Nagasaki H."/>
            <person name="Nakagami H."/>
            <person name="Naramoto S."/>
            <person name="Nishitani K."/>
            <person name="Ohtani M."/>
            <person name="Okamoto T."/>
            <person name="Okumura M."/>
            <person name="Phillips J."/>
            <person name="Pollak B."/>
            <person name="Reinders A."/>
            <person name="Rovekamp M."/>
            <person name="Sano R."/>
            <person name="Sawa S."/>
            <person name="Schmid M.W."/>
            <person name="Shirakawa M."/>
            <person name="Solano R."/>
            <person name="Spunde A."/>
            <person name="Suetsugu N."/>
            <person name="Sugano S."/>
            <person name="Sugiyama A."/>
            <person name="Sun R."/>
            <person name="Suzuki Y."/>
            <person name="Takenaka M."/>
            <person name="Takezawa D."/>
            <person name="Tomogane H."/>
            <person name="Tsuzuki M."/>
            <person name="Ueda T."/>
            <person name="Umeda M."/>
            <person name="Ward J.M."/>
            <person name="Watanabe Y."/>
            <person name="Yazaki K."/>
            <person name="Yokoyama R."/>
            <person name="Yoshitake Y."/>
            <person name="Yotsui I."/>
            <person name="Zachgo S."/>
            <person name="Schmutz J."/>
        </authorList>
    </citation>
    <scope>NUCLEOTIDE SEQUENCE [LARGE SCALE GENOMIC DNA]</scope>
    <source>
        <strain evidence="2">Tak-1</strain>
    </source>
</reference>
<dbReference type="Proteomes" id="UP000244005">
    <property type="component" value="Unassembled WGS sequence"/>
</dbReference>
<proteinExistence type="predicted"/>
<keyword evidence="2" id="KW-1185">Reference proteome</keyword>
<protein>
    <submittedName>
        <fullName evidence="1">Uncharacterized protein</fullName>
    </submittedName>
</protein>